<dbReference type="OrthoDB" id="10058185at2759"/>
<evidence type="ECO:0000256" key="1">
    <source>
        <dbReference type="ARBA" id="ARBA00009219"/>
    </source>
</evidence>
<feature type="domain" description="3-beta hydroxysteroid dehydrogenase/isomerase" evidence="3">
    <location>
        <begin position="13"/>
        <end position="242"/>
    </location>
</feature>
<protein>
    <submittedName>
        <fullName evidence="4">Short-chain dehydrogenase/reductase family 42E member 1</fullName>
    </submittedName>
</protein>
<keyword evidence="5" id="KW-1185">Reference proteome</keyword>
<dbReference type="Gene3D" id="3.40.50.720">
    <property type="entry name" value="NAD(P)-binding Rossmann-like Domain"/>
    <property type="match status" value="1"/>
</dbReference>
<accession>A0A1Q9EA11</accession>
<sequence length="381" mass="41958">MEQRTSSALQLTAVTGGSGYLGQAVTRRLLELGVPTRIIDTKVPSSDLEGAKFVRCDIREPASVAGALQGVQTVIHLAGLIDIRRCYHPTASREVNVQGTANVLRASRGAGVKRMVYVSTSNVLMEEKECLDIDEETVPPCPCNEYSRTKLEAEAQVLAEVAREDGLLVTVLRPPWIWGPGESNFWVVADNPLPLAVRTGYCNGIYLRNAANVLVHAASQLRDRKSPSHGQALFIKDPTSKSSNGLLHCQLLYRCKVAGRSVPESFDIPFSVLLWAAWLTDLFCSIVWLVFRVHLQRGDGFTQYAIWAGFGHHTFCDRRAREVLGQWPEVSMGQAIQETRSHYFAGDAAWVSSIETVKSGLQATLIIKCTFFLDAQNGTLV</sequence>
<dbReference type="PANTHER" id="PTHR43245">
    <property type="entry name" value="BIFUNCTIONAL POLYMYXIN RESISTANCE PROTEIN ARNA"/>
    <property type="match status" value="1"/>
</dbReference>
<dbReference type="EMBL" id="LSRX01000215">
    <property type="protein sequence ID" value="OLQ04249.1"/>
    <property type="molecule type" value="Genomic_DNA"/>
</dbReference>
<dbReference type="AlphaFoldDB" id="A0A1Q9EA11"/>
<dbReference type="InterPro" id="IPR036291">
    <property type="entry name" value="NAD(P)-bd_dom_sf"/>
</dbReference>
<dbReference type="GO" id="GO:0006694">
    <property type="term" value="P:steroid biosynthetic process"/>
    <property type="evidence" value="ECO:0007669"/>
    <property type="project" value="InterPro"/>
</dbReference>
<dbReference type="InterPro" id="IPR002225">
    <property type="entry name" value="3Beta_OHSteriod_DH/Estase"/>
</dbReference>
<dbReference type="InterPro" id="IPR050177">
    <property type="entry name" value="Lipid_A_modif_metabolic_enz"/>
</dbReference>
<dbReference type="SUPFAM" id="SSF51735">
    <property type="entry name" value="NAD(P)-binding Rossmann-fold domains"/>
    <property type="match status" value="1"/>
</dbReference>
<dbReference type="Pfam" id="PF01073">
    <property type="entry name" value="3Beta_HSD"/>
    <property type="match status" value="1"/>
</dbReference>
<comment type="caution">
    <text evidence="4">The sequence shown here is derived from an EMBL/GenBank/DDBJ whole genome shotgun (WGS) entry which is preliminary data.</text>
</comment>
<name>A0A1Q9EA11_SYMMI</name>
<reference evidence="4 5" key="1">
    <citation type="submission" date="2016-02" db="EMBL/GenBank/DDBJ databases">
        <title>Genome analysis of coral dinoflagellate symbionts highlights evolutionary adaptations to a symbiotic lifestyle.</title>
        <authorList>
            <person name="Aranda M."/>
            <person name="Li Y."/>
            <person name="Liew Y.J."/>
            <person name="Baumgarten S."/>
            <person name="Simakov O."/>
            <person name="Wilson M."/>
            <person name="Piel J."/>
            <person name="Ashoor H."/>
            <person name="Bougouffa S."/>
            <person name="Bajic V.B."/>
            <person name="Ryu T."/>
            <person name="Ravasi T."/>
            <person name="Bayer T."/>
            <person name="Micklem G."/>
            <person name="Kim H."/>
            <person name="Bhak J."/>
            <person name="Lajeunesse T.C."/>
            <person name="Voolstra C.R."/>
        </authorList>
    </citation>
    <scope>NUCLEOTIDE SEQUENCE [LARGE SCALE GENOMIC DNA]</scope>
    <source>
        <strain evidence="4 5">CCMP2467</strain>
    </source>
</reference>
<evidence type="ECO:0000259" key="3">
    <source>
        <dbReference type="Pfam" id="PF01073"/>
    </source>
</evidence>
<evidence type="ECO:0000313" key="4">
    <source>
        <dbReference type="EMBL" id="OLQ04249.1"/>
    </source>
</evidence>
<evidence type="ECO:0000313" key="5">
    <source>
        <dbReference type="Proteomes" id="UP000186817"/>
    </source>
</evidence>
<keyword evidence="2" id="KW-0560">Oxidoreductase</keyword>
<proteinExistence type="inferred from homology"/>
<dbReference type="GO" id="GO:0016616">
    <property type="term" value="F:oxidoreductase activity, acting on the CH-OH group of donors, NAD or NADP as acceptor"/>
    <property type="evidence" value="ECO:0007669"/>
    <property type="project" value="InterPro"/>
</dbReference>
<comment type="similarity">
    <text evidence="1 2">Belongs to the 3-beta-HSD family.</text>
</comment>
<gene>
    <name evidence="4" type="primary">sdr42e1</name>
    <name evidence="4" type="ORF">AK812_SmicGene12715</name>
</gene>
<evidence type="ECO:0000256" key="2">
    <source>
        <dbReference type="RuleBase" id="RU004475"/>
    </source>
</evidence>
<organism evidence="4 5">
    <name type="scientific">Symbiodinium microadriaticum</name>
    <name type="common">Dinoflagellate</name>
    <name type="synonym">Zooxanthella microadriatica</name>
    <dbReference type="NCBI Taxonomy" id="2951"/>
    <lineage>
        <taxon>Eukaryota</taxon>
        <taxon>Sar</taxon>
        <taxon>Alveolata</taxon>
        <taxon>Dinophyceae</taxon>
        <taxon>Suessiales</taxon>
        <taxon>Symbiodiniaceae</taxon>
        <taxon>Symbiodinium</taxon>
    </lineage>
</organism>
<dbReference type="Proteomes" id="UP000186817">
    <property type="component" value="Unassembled WGS sequence"/>
</dbReference>